<name>A0A4R8I4I9_9FLAO</name>
<evidence type="ECO:0000313" key="3">
    <source>
        <dbReference type="Proteomes" id="UP000295313"/>
    </source>
</evidence>
<feature type="transmembrane region" description="Helical" evidence="1">
    <location>
        <begin position="44"/>
        <end position="65"/>
    </location>
</feature>
<keyword evidence="3" id="KW-1185">Reference proteome</keyword>
<accession>A0A4R8I4I9</accession>
<feature type="transmembrane region" description="Helical" evidence="1">
    <location>
        <begin position="179"/>
        <end position="201"/>
    </location>
</feature>
<dbReference type="OrthoDB" id="709028at2"/>
<keyword evidence="1" id="KW-0812">Transmembrane</keyword>
<dbReference type="EMBL" id="SOEO01000003">
    <property type="protein sequence ID" value="TDX82566.1"/>
    <property type="molecule type" value="Genomic_DNA"/>
</dbReference>
<feature type="transmembrane region" description="Helical" evidence="1">
    <location>
        <begin position="95"/>
        <end position="115"/>
    </location>
</feature>
<keyword evidence="1" id="KW-1133">Transmembrane helix</keyword>
<evidence type="ECO:0000256" key="1">
    <source>
        <dbReference type="SAM" id="Phobius"/>
    </source>
</evidence>
<evidence type="ECO:0000313" key="2">
    <source>
        <dbReference type="EMBL" id="TDX82566.1"/>
    </source>
</evidence>
<comment type="caution">
    <text evidence="2">The sequence shown here is derived from an EMBL/GenBank/DDBJ whole genome shotgun (WGS) entry which is preliminary data.</text>
</comment>
<protein>
    <recommendedName>
        <fullName evidence="4">Beta-carotene 15,15'-monooxygenase</fullName>
    </recommendedName>
</protein>
<proteinExistence type="predicted"/>
<dbReference type="Proteomes" id="UP000295313">
    <property type="component" value="Unassembled WGS sequence"/>
</dbReference>
<evidence type="ECO:0008006" key="4">
    <source>
        <dbReference type="Google" id="ProtNLM"/>
    </source>
</evidence>
<gene>
    <name evidence="2" type="ORF">B0I22_2575</name>
</gene>
<feature type="transmembrane region" description="Helical" evidence="1">
    <location>
        <begin position="143"/>
        <end position="167"/>
    </location>
</feature>
<sequence length="232" mass="27568">MPNSDDFDIDSLKKTWQEQEIAEDYNQSEIESMLNRKSRNYVKYILWISVAEFIIFGLVNFLALFSKDFHTDFTSILNRLQIRDQNEIEFSLDRIYYWMKILSLIITGIFVVIFYRNYNRIKVESNLKKFIQHIFTFKKTVNLFIFSNIFLLVLFIGSFISFIVFTVKSQNVHIDNPTFWGLITGVVFSLLICILLILLYYKLAYGILLNRLSVNLKQLEKIDSEREDSELL</sequence>
<organism evidence="2 3">
    <name type="scientific">Epilithonimonas xixisoli</name>
    <dbReference type="NCBI Taxonomy" id="1476462"/>
    <lineage>
        <taxon>Bacteria</taxon>
        <taxon>Pseudomonadati</taxon>
        <taxon>Bacteroidota</taxon>
        <taxon>Flavobacteriia</taxon>
        <taxon>Flavobacteriales</taxon>
        <taxon>Weeksellaceae</taxon>
        <taxon>Chryseobacterium group</taxon>
        <taxon>Epilithonimonas</taxon>
    </lineage>
</organism>
<keyword evidence="1" id="KW-0472">Membrane</keyword>
<reference evidence="2 3" key="1">
    <citation type="submission" date="2019-03" db="EMBL/GenBank/DDBJ databases">
        <title>Genomic Encyclopedia of Type Strains, Phase III (KMG-III): the genomes of soil and plant-associated and newly described type strains.</title>
        <authorList>
            <person name="Whitman W."/>
        </authorList>
    </citation>
    <scope>NUCLEOTIDE SEQUENCE [LARGE SCALE GENOMIC DNA]</scope>
    <source>
        <strain evidence="2 3">CGMCC 1.12802</strain>
    </source>
</reference>
<dbReference type="AlphaFoldDB" id="A0A4R8I4I9"/>
<dbReference type="RefSeq" id="WP_133945222.1">
    <property type="nucleotide sequence ID" value="NZ_SOEO01000003.1"/>
</dbReference>